<protein>
    <submittedName>
        <fullName evidence="1">Uncharacterized protein</fullName>
    </submittedName>
</protein>
<dbReference type="AlphaFoldDB" id="A0A6V8N4M4"/>
<keyword evidence="2" id="KW-1185">Reference proteome</keyword>
<name>A0A6V8N4M4_9BACT</name>
<comment type="caution">
    <text evidence="1">The sequence shown here is derived from an EMBL/GenBank/DDBJ whole genome shotgun (WGS) entry which is preliminary data.</text>
</comment>
<proteinExistence type="predicted"/>
<accession>A0A6V8N4M4</accession>
<dbReference type="EMBL" id="BLXZ01000002">
    <property type="protein sequence ID" value="GFO67495.1"/>
    <property type="molecule type" value="Genomic_DNA"/>
</dbReference>
<evidence type="ECO:0000313" key="2">
    <source>
        <dbReference type="Proteomes" id="UP000587586"/>
    </source>
</evidence>
<reference evidence="2" key="1">
    <citation type="submission" date="2020-06" db="EMBL/GenBank/DDBJ databases">
        <title>Draft genomic sequecing of Geomonas sp. Red745.</title>
        <authorList>
            <person name="Itoh H."/>
            <person name="Xu Z.X."/>
            <person name="Ushijima N."/>
            <person name="Masuda Y."/>
            <person name="Shiratori Y."/>
            <person name="Senoo K."/>
        </authorList>
    </citation>
    <scope>NUCLEOTIDE SEQUENCE [LARGE SCALE GENOMIC DNA]</scope>
    <source>
        <strain evidence="2">Red745</strain>
    </source>
</reference>
<gene>
    <name evidence="1" type="ORF">GMLC_10740</name>
</gene>
<dbReference type="InterPro" id="IPR054333">
    <property type="entry name" value="REase-ARP-assoc"/>
</dbReference>
<organism evidence="1 2">
    <name type="scientific">Geomonas limicola</name>
    <dbReference type="NCBI Taxonomy" id="2740186"/>
    <lineage>
        <taxon>Bacteria</taxon>
        <taxon>Pseudomonadati</taxon>
        <taxon>Thermodesulfobacteriota</taxon>
        <taxon>Desulfuromonadia</taxon>
        <taxon>Geobacterales</taxon>
        <taxon>Geobacteraceae</taxon>
        <taxon>Geomonas</taxon>
    </lineage>
</organism>
<dbReference type="Proteomes" id="UP000587586">
    <property type="component" value="Unassembled WGS sequence"/>
</dbReference>
<sequence>MSLTEQERLAIKENLFPVAALSVLDDPRFPWHRIHGEATAKVPHSSQALAVDFFGTVKQLTEPDRIWDAMASRWGLPSKGGWQLSLERCVPLAALGEPTPTQVDATVESETAFIAFECKFTEPDGGGCSQIKPLSSRSPNRGKVQCSGNYSLQENPVNGICSPCALTGKGIRYWEVVPRILSIGSDVDHSPCPFKGGWFQWMRNLAACSAMTESSKKRGAFVVLYMDGPFPMAKRIRSSEWQKLISLTEGRTVPLITVSYQEMLVIAMEAAAPYDTPVLKRLEDWMQQKALKVSAQKGASSATC</sequence>
<dbReference type="Pfam" id="PF22558">
    <property type="entry name" value="REase-ARP"/>
    <property type="match status" value="1"/>
</dbReference>
<dbReference type="RefSeq" id="WP_183360035.1">
    <property type="nucleotide sequence ID" value="NZ_BLXZ01000002.1"/>
</dbReference>
<evidence type="ECO:0000313" key="1">
    <source>
        <dbReference type="EMBL" id="GFO67495.1"/>
    </source>
</evidence>